<dbReference type="AlphaFoldDB" id="A0A561W545"/>
<feature type="transmembrane region" description="Helical" evidence="1">
    <location>
        <begin position="20"/>
        <end position="40"/>
    </location>
</feature>
<dbReference type="InterPro" id="IPR036938">
    <property type="entry name" value="PAP2/HPO_sf"/>
</dbReference>
<proteinExistence type="predicted"/>
<evidence type="ECO:0000313" key="2">
    <source>
        <dbReference type="EMBL" id="TWG18992.1"/>
    </source>
</evidence>
<feature type="transmembrane region" description="Helical" evidence="1">
    <location>
        <begin position="83"/>
        <end position="104"/>
    </location>
</feature>
<evidence type="ECO:0000256" key="1">
    <source>
        <dbReference type="SAM" id="Phobius"/>
    </source>
</evidence>
<keyword evidence="1" id="KW-0472">Membrane</keyword>
<dbReference type="RefSeq" id="WP_244311984.1">
    <property type="nucleotide sequence ID" value="NZ_VIWZ01000001.1"/>
</dbReference>
<feature type="transmembrane region" description="Helical" evidence="1">
    <location>
        <begin position="150"/>
        <end position="171"/>
    </location>
</feature>
<dbReference type="Proteomes" id="UP000317685">
    <property type="component" value="Unassembled WGS sequence"/>
</dbReference>
<evidence type="ECO:0000313" key="3">
    <source>
        <dbReference type="Proteomes" id="UP000317685"/>
    </source>
</evidence>
<dbReference type="EMBL" id="VIWZ01000001">
    <property type="protein sequence ID" value="TWG18992.1"/>
    <property type="molecule type" value="Genomic_DNA"/>
</dbReference>
<keyword evidence="3" id="KW-1185">Reference proteome</keyword>
<gene>
    <name evidence="2" type="ORF">FHU34_114367</name>
</gene>
<dbReference type="SUPFAM" id="SSF48317">
    <property type="entry name" value="Acid phosphatase/Vanadium-dependent haloperoxidase"/>
    <property type="match status" value="1"/>
</dbReference>
<protein>
    <recommendedName>
        <fullName evidence="4">PAP2 superfamily protein</fullName>
    </recommendedName>
</protein>
<keyword evidence="1" id="KW-1133">Transmembrane helix</keyword>
<organism evidence="2 3">
    <name type="scientific">Micromonospora taraxaci</name>
    <dbReference type="NCBI Taxonomy" id="1316803"/>
    <lineage>
        <taxon>Bacteria</taxon>
        <taxon>Bacillati</taxon>
        <taxon>Actinomycetota</taxon>
        <taxon>Actinomycetes</taxon>
        <taxon>Micromonosporales</taxon>
        <taxon>Micromonosporaceae</taxon>
        <taxon>Micromonospora</taxon>
    </lineage>
</organism>
<evidence type="ECO:0008006" key="4">
    <source>
        <dbReference type="Google" id="ProtNLM"/>
    </source>
</evidence>
<sequence>MPLIIALHSTAPAVVTGLGWALLAILFCSVVPYAVIWVGVRRGRLTDHHIGVREQRRRPLVYGLLSVLVGLAVLVLAGAPRPLVAMVVVMFAVLLIVTAINQAWKLSAHAAVASGSVCVLIIVFGPALIPSLAIVVLGGWSRVRLGDHTIGQVVAGALAGILIAVPTFVLLA</sequence>
<comment type="caution">
    <text evidence="2">The sequence shown here is derived from an EMBL/GenBank/DDBJ whole genome shotgun (WGS) entry which is preliminary data.</text>
</comment>
<dbReference type="GeneID" id="300129856"/>
<feature type="transmembrane region" description="Helical" evidence="1">
    <location>
        <begin position="116"/>
        <end position="138"/>
    </location>
</feature>
<feature type="transmembrane region" description="Helical" evidence="1">
    <location>
        <begin position="60"/>
        <end position="77"/>
    </location>
</feature>
<reference evidence="2 3" key="1">
    <citation type="submission" date="2019-06" db="EMBL/GenBank/DDBJ databases">
        <title>Sequencing the genomes of 1000 actinobacteria strains.</title>
        <authorList>
            <person name="Klenk H.-P."/>
        </authorList>
    </citation>
    <scope>NUCLEOTIDE SEQUENCE [LARGE SCALE GENOMIC DNA]</scope>
    <source>
        <strain evidence="2 3">DSM 45885</strain>
    </source>
</reference>
<accession>A0A561W545</accession>
<name>A0A561W545_9ACTN</name>
<keyword evidence="1" id="KW-0812">Transmembrane</keyword>